<dbReference type="AlphaFoldDB" id="F5XND8"/>
<dbReference type="InterPro" id="IPR046268">
    <property type="entry name" value="DUF6301"/>
</dbReference>
<organism evidence="1 2">
    <name type="scientific">Microlunatus phosphovorus (strain ATCC 700054 / DSM 10555 / JCM 9379 / NBRC 101784 / NCIMB 13414 / VKM Ac-1990 / NM-1)</name>
    <dbReference type="NCBI Taxonomy" id="1032480"/>
    <lineage>
        <taxon>Bacteria</taxon>
        <taxon>Bacillati</taxon>
        <taxon>Actinomycetota</taxon>
        <taxon>Actinomycetes</taxon>
        <taxon>Propionibacteriales</taxon>
        <taxon>Propionibacteriaceae</taxon>
        <taxon>Microlunatus</taxon>
    </lineage>
</organism>
<protein>
    <submittedName>
        <fullName evidence="1">Uncharacterized protein</fullName>
    </submittedName>
</protein>
<accession>F5XND8</accession>
<evidence type="ECO:0000313" key="2">
    <source>
        <dbReference type="Proteomes" id="UP000007947"/>
    </source>
</evidence>
<dbReference type="STRING" id="1032480.MLP_35740"/>
<sequence>MSARRAYELIEFWIATPWPLTRPEVQERAAQLGWVVERNALMNPVDGLTQPAVLTGVLPDGTFGSLGFRVTDVVRDGGTQGAEFLDDQFALMVREGVERWGTPRFKRGRAQTAEWHLLDGARVVARRSNTSVVLEYTTPQQSAELHRRGE</sequence>
<reference evidence="1 2" key="1">
    <citation type="submission" date="2011-05" db="EMBL/GenBank/DDBJ databases">
        <title>Whole genome sequence of Microlunatus phosphovorus NM-1.</title>
        <authorList>
            <person name="Hosoyama A."/>
            <person name="Sasaki K."/>
            <person name="Harada T."/>
            <person name="Igarashi R."/>
            <person name="Kawakoshi A."/>
            <person name="Sasagawa M."/>
            <person name="Fukada J."/>
            <person name="Nakamura S."/>
            <person name="Katano Y."/>
            <person name="Hanada S."/>
            <person name="Kamagata Y."/>
            <person name="Nakamura N."/>
            <person name="Yamazaki S."/>
            <person name="Fujita N."/>
        </authorList>
    </citation>
    <scope>NUCLEOTIDE SEQUENCE [LARGE SCALE GENOMIC DNA]</scope>
    <source>
        <strain evidence="2">ATCC 700054 / DSM 10555 / JCM 9379 / NBRC 101784 / NCIMB 13414 / VKM Ac-1990 / NM-1</strain>
    </source>
</reference>
<dbReference type="HOGENOM" id="CLU_1738396_0_0_11"/>
<dbReference type="EMBL" id="AP012204">
    <property type="protein sequence ID" value="BAK36588.1"/>
    <property type="molecule type" value="Genomic_DNA"/>
</dbReference>
<name>F5XND8_MICPN</name>
<dbReference type="KEGG" id="mph:MLP_35740"/>
<dbReference type="Pfam" id="PF19818">
    <property type="entry name" value="DUF6301"/>
    <property type="match status" value="1"/>
</dbReference>
<keyword evidence="2" id="KW-1185">Reference proteome</keyword>
<proteinExistence type="predicted"/>
<evidence type="ECO:0000313" key="1">
    <source>
        <dbReference type="EMBL" id="BAK36588.1"/>
    </source>
</evidence>
<gene>
    <name evidence="1" type="ordered locus">MLP_35740</name>
</gene>
<dbReference type="Proteomes" id="UP000007947">
    <property type="component" value="Chromosome"/>
</dbReference>
<dbReference type="eggNOG" id="ENOG50336YM">
    <property type="taxonomic scope" value="Bacteria"/>
</dbReference>